<dbReference type="PANTHER" id="PTHR45138:SF9">
    <property type="entry name" value="DIGUANYLATE CYCLASE DGCM-RELATED"/>
    <property type="match status" value="1"/>
</dbReference>
<dbReference type="InterPro" id="IPR050469">
    <property type="entry name" value="Diguanylate_Cyclase"/>
</dbReference>
<dbReference type="Pfam" id="PF00990">
    <property type="entry name" value="GGDEF"/>
    <property type="match status" value="1"/>
</dbReference>
<dbReference type="PANTHER" id="PTHR45138">
    <property type="entry name" value="REGULATORY COMPONENTS OF SENSORY TRANSDUCTION SYSTEM"/>
    <property type="match status" value="1"/>
</dbReference>
<comment type="caution">
    <text evidence="2">The sequence shown here is derived from an EMBL/GenBank/DDBJ whole genome shotgun (WGS) entry which is preliminary data.</text>
</comment>
<dbReference type="Gene3D" id="1.25.40.10">
    <property type="entry name" value="Tetratricopeptide repeat domain"/>
    <property type="match status" value="1"/>
</dbReference>
<dbReference type="InterPro" id="IPR011990">
    <property type="entry name" value="TPR-like_helical_dom_sf"/>
</dbReference>
<dbReference type="Gene3D" id="3.30.70.270">
    <property type="match status" value="1"/>
</dbReference>
<organism evidence="2 3">
    <name type="scientific">Sporosarcina gallistercoris</name>
    <dbReference type="NCBI Taxonomy" id="2762245"/>
    <lineage>
        <taxon>Bacteria</taxon>
        <taxon>Bacillati</taxon>
        <taxon>Bacillota</taxon>
        <taxon>Bacilli</taxon>
        <taxon>Bacillales</taxon>
        <taxon>Caryophanaceae</taxon>
        <taxon>Sporosarcina</taxon>
    </lineage>
</organism>
<dbReference type="NCBIfam" id="TIGR00254">
    <property type="entry name" value="GGDEF"/>
    <property type="match status" value="1"/>
</dbReference>
<dbReference type="SUPFAM" id="SSF48452">
    <property type="entry name" value="TPR-like"/>
    <property type="match status" value="1"/>
</dbReference>
<dbReference type="InterPro" id="IPR029787">
    <property type="entry name" value="Nucleotide_cyclase"/>
</dbReference>
<sequence length="477" mass="54040">MTDELLTPMREKALQLRVEGRYKELIEHCDVLLEKGLTRQDHKAVLCAHIHHAAAFYSIGAIEEAFLSVDAHLQYCSQYGDENEQLNGINILVILYDYNKDYTKAKSALMRGIEMGTRLKRWNMVSNAYSNYSHICASEKEFEGALEAGLIGLEMAERYNPDSAILSFRVKLNIANAYVGLGDTDRAGQMIEQMLADPLLDTHKREKTHCYDLYGRYLVKTREYASAMKAFDVAKKEALDINDLLLLKEIQERRCDLCEILDDRQLGFVVQQEYIKLLKMLQQQELAKTALKLEMKHNVAAIERNAKTDFLTRLFNRRHLEETAASWLAKATEAGSPISCVALDLDNFKSINDTYGHLAGDEALRVICTICRTVLWKSDSTELLARYGGDELVFLLNGASRADAADRVHHLLAEIQKQGITYNDELIPVTVSIGIADNSNGLFTRFSELFYRADQALYQSKANGKNQLTVYESPVLQ</sequence>
<gene>
    <name evidence="2" type="ORF">H9659_13630</name>
</gene>
<dbReference type="CDD" id="cd01949">
    <property type="entry name" value="GGDEF"/>
    <property type="match status" value="1"/>
</dbReference>
<dbReference type="InterPro" id="IPR043128">
    <property type="entry name" value="Rev_trsase/Diguanyl_cyclase"/>
</dbReference>
<dbReference type="SMART" id="SM00267">
    <property type="entry name" value="GGDEF"/>
    <property type="match status" value="1"/>
</dbReference>
<accession>A0ABR8PMI5</accession>
<evidence type="ECO:0000259" key="1">
    <source>
        <dbReference type="PROSITE" id="PS50887"/>
    </source>
</evidence>
<dbReference type="EMBL" id="JACSQY010000012">
    <property type="protein sequence ID" value="MBD7909372.1"/>
    <property type="molecule type" value="Genomic_DNA"/>
</dbReference>
<keyword evidence="3" id="KW-1185">Reference proteome</keyword>
<dbReference type="RefSeq" id="WP_191691491.1">
    <property type="nucleotide sequence ID" value="NZ_JACSQY010000012.1"/>
</dbReference>
<reference evidence="2 3" key="1">
    <citation type="submission" date="2020-08" db="EMBL/GenBank/DDBJ databases">
        <title>A Genomic Blueprint of the Chicken Gut Microbiome.</title>
        <authorList>
            <person name="Gilroy R."/>
            <person name="Ravi A."/>
            <person name="Getino M."/>
            <person name="Pursley I."/>
            <person name="Horton D.L."/>
            <person name="Alikhan N.-F."/>
            <person name="Baker D."/>
            <person name="Gharbi K."/>
            <person name="Hall N."/>
            <person name="Watson M."/>
            <person name="Adriaenssens E.M."/>
            <person name="Foster-Nyarko E."/>
            <person name="Jarju S."/>
            <person name="Secka A."/>
            <person name="Antonio M."/>
            <person name="Oren A."/>
            <person name="Chaudhuri R."/>
            <person name="La Ragione R.M."/>
            <person name="Hildebrand F."/>
            <person name="Pallen M.J."/>
        </authorList>
    </citation>
    <scope>NUCLEOTIDE SEQUENCE [LARGE SCALE GENOMIC DNA]</scope>
    <source>
        <strain evidence="2 3">Sa3CUA8</strain>
    </source>
</reference>
<protein>
    <submittedName>
        <fullName evidence="2">GGDEF domain-containing protein</fullName>
    </submittedName>
</protein>
<dbReference type="PROSITE" id="PS50887">
    <property type="entry name" value="GGDEF"/>
    <property type="match status" value="1"/>
</dbReference>
<proteinExistence type="predicted"/>
<dbReference type="SUPFAM" id="SSF55073">
    <property type="entry name" value="Nucleotide cyclase"/>
    <property type="match status" value="1"/>
</dbReference>
<evidence type="ECO:0000313" key="3">
    <source>
        <dbReference type="Proteomes" id="UP000659496"/>
    </source>
</evidence>
<feature type="domain" description="GGDEF" evidence="1">
    <location>
        <begin position="336"/>
        <end position="473"/>
    </location>
</feature>
<dbReference type="Proteomes" id="UP000659496">
    <property type="component" value="Unassembled WGS sequence"/>
</dbReference>
<evidence type="ECO:0000313" key="2">
    <source>
        <dbReference type="EMBL" id="MBD7909372.1"/>
    </source>
</evidence>
<dbReference type="InterPro" id="IPR000160">
    <property type="entry name" value="GGDEF_dom"/>
</dbReference>
<name>A0ABR8PMI5_9BACL</name>